<dbReference type="Proteomes" id="UP000050326">
    <property type="component" value="Unassembled WGS sequence"/>
</dbReference>
<evidence type="ECO:0000256" key="5">
    <source>
        <dbReference type="HAMAP-Rule" id="MF_00014"/>
    </source>
</evidence>
<comment type="subcellular location">
    <subcellularLocation>
        <location evidence="5">Cytoplasm</location>
    </subcellularLocation>
</comment>
<dbReference type="PATRIC" id="fig|36849.3.peg.2215"/>
<evidence type="ECO:0000256" key="3">
    <source>
        <dbReference type="ARBA" id="ARBA00022552"/>
    </source>
</evidence>
<evidence type="ECO:0000256" key="1">
    <source>
        <dbReference type="ARBA" id="ARBA00022490"/>
    </source>
</evidence>
<organism evidence="8 9">
    <name type="scientific">Oxobacter pfennigii</name>
    <dbReference type="NCBI Taxonomy" id="36849"/>
    <lineage>
        <taxon>Bacteria</taxon>
        <taxon>Bacillati</taxon>
        <taxon>Bacillota</taxon>
        <taxon>Clostridia</taxon>
        <taxon>Eubacteriales</taxon>
        <taxon>Clostridiaceae</taxon>
        <taxon>Oxobacter</taxon>
    </lineage>
</organism>
<reference evidence="8 9" key="1">
    <citation type="submission" date="2015-09" db="EMBL/GenBank/DDBJ databases">
        <title>Genome sequence of Oxobacter pfennigii DSM 3222.</title>
        <authorList>
            <person name="Poehlein A."/>
            <person name="Bengelsdorf F.R."/>
            <person name="Schiel-Bengelsdorf B."/>
            <person name="Duerre P."/>
            <person name="Daniel R."/>
        </authorList>
    </citation>
    <scope>NUCLEOTIDE SEQUENCE [LARGE SCALE GENOMIC DNA]</scope>
    <source>
        <strain evidence="8 9">DSM 3222</strain>
    </source>
</reference>
<dbReference type="NCBIfam" id="TIGR02273">
    <property type="entry name" value="16S_RimM"/>
    <property type="match status" value="1"/>
</dbReference>
<evidence type="ECO:0000313" key="8">
    <source>
        <dbReference type="EMBL" id="KPU43932.1"/>
    </source>
</evidence>
<dbReference type="GO" id="GO:0042274">
    <property type="term" value="P:ribosomal small subunit biogenesis"/>
    <property type="evidence" value="ECO:0007669"/>
    <property type="project" value="UniProtKB-UniRule"/>
</dbReference>
<evidence type="ECO:0000256" key="2">
    <source>
        <dbReference type="ARBA" id="ARBA00022517"/>
    </source>
</evidence>
<proteinExistence type="inferred from homology"/>
<dbReference type="InterPro" id="IPR056792">
    <property type="entry name" value="PRC_RimM"/>
</dbReference>
<keyword evidence="9" id="KW-1185">Reference proteome</keyword>
<evidence type="ECO:0000259" key="7">
    <source>
        <dbReference type="Pfam" id="PF24986"/>
    </source>
</evidence>
<dbReference type="STRING" id="36849.OXPF_20970"/>
<dbReference type="HAMAP" id="MF_00014">
    <property type="entry name" value="Ribosome_mat_RimM"/>
    <property type="match status" value="1"/>
</dbReference>
<keyword evidence="1 5" id="KW-0963">Cytoplasm</keyword>
<accession>A0A0P8YW55</accession>
<dbReference type="InterPro" id="IPR002676">
    <property type="entry name" value="RimM_N"/>
</dbReference>
<comment type="domain">
    <text evidence="5">The PRC barrel domain binds ribosomal protein uS19.</text>
</comment>
<sequence>MVEYMRIGKIVNTQGIKGEVRVIPLTEDINRFDDLNFVFLDDEKLVKLEIEQVKYHKNFVLIKFMGYDDMSKSETLKDNYILIDRANAIKLPKGSYFVSDLINLSVYEKDVFLGKIIDILTTGSNDVYIVKDKDREILIPALKSVVKEININEGKMEVELPEGLME</sequence>
<evidence type="ECO:0000259" key="6">
    <source>
        <dbReference type="Pfam" id="PF01782"/>
    </source>
</evidence>
<dbReference type="Pfam" id="PF24986">
    <property type="entry name" value="PRC_RimM"/>
    <property type="match status" value="1"/>
</dbReference>
<dbReference type="InterPro" id="IPR011033">
    <property type="entry name" value="PRC_barrel-like_sf"/>
</dbReference>
<feature type="domain" description="RimM N-terminal" evidence="6">
    <location>
        <begin position="7"/>
        <end position="86"/>
    </location>
</feature>
<dbReference type="Pfam" id="PF01782">
    <property type="entry name" value="RimM"/>
    <property type="match status" value="1"/>
</dbReference>
<comment type="similarity">
    <text evidence="5">Belongs to the RimM family.</text>
</comment>
<keyword evidence="3 5" id="KW-0698">rRNA processing</keyword>
<evidence type="ECO:0000313" key="9">
    <source>
        <dbReference type="Proteomes" id="UP000050326"/>
    </source>
</evidence>
<dbReference type="RefSeq" id="WP_054875561.1">
    <property type="nucleotide sequence ID" value="NZ_LKET01000032.1"/>
</dbReference>
<dbReference type="GO" id="GO:0006364">
    <property type="term" value="P:rRNA processing"/>
    <property type="evidence" value="ECO:0007669"/>
    <property type="project" value="UniProtKB-UniRule"/>
</dbReference>
<keyword evidence="2 5" id="KW-0690">Ribosome biogenesis</keyword>
<dbReference type="EMBL" id="LKET01000032">
    <property type="protein sequence ID" value="KPU43932.1"/>
    <property type="molecule type" value="Genomic_DNA"/>
</dbReference>
<evidence type="ECO:0000256" key="4">
    <source>
        <dbReference type="ARBA" id="ARBA00023186"/>
    </source>
</evidence>
<dbReference type="PANTHER" id="PTHR33692:SF1">
    <property type="entry name" value="RIBOSOME MATURATION FACTOR RIMM"/>
    <property type="match status" value="1"/>
</dbReference>
<comment type="caution">
    <text evidence="8">The sequence shown here is derived from an EMBL/GenBank/DDBJ whole genome shotgun (WGS) entry which is preliminary data.</text>
</comment>
<dbReference type="Gene3D" id="2.30.30.240">
    <property type="entry name" value="PRC-barrel domain"/>
    <property type="match status" value="1"/>
</dbReference>
<keyword evidence="4 5" id="KW-0143">Chaperone</keyword>
<feature type="domain" description="Ribosome maturation factor RimM PRC barrel" evidence="7">
    <location>
        <begin position="99"/>
        <end position="164"/>
    </location>
</feature>
<dbReference type="Gene3D" id="2.40.30.60">
    <property type="entry name" value="RimM"/>
    <property type="match status" value="1"/>
</dbReference>
<dbReference type="SUPFAM" id="SSF50447">
    <property type="entry name" value="Translation proteins"/>
    <property type="match status" value="1"/>
</dbReference>
<protein>
    <recommendedName>
        <fullName evidence="5">Ribosome maturation factor RimM</fullName>
    </recommendedName>
</protein>
<comment type="subunit">
    <text evidence="5">Binds ribosomal protein uS19.</text>
</comment>
<comment type="function">
    <text evidence="5">An accessory protein needed during the final step in the assembly of 30S ribosomal subunit, possibly for assembly of the head region. Essential for efficient processing of 16S rRNA. May be needed both before and after RbfA during the maturation of 16S rRNA. It has affinity for free ribosomal 30S subunits but not for 70S ribosomes.</text>
</comment>
<gene>
    <name evidence="5 8" type="primary">rimM</name>
    <name evidence="8" type="ORF">OXPF_20970</name>
</gene>
<dbReference type="InterPro" id="IPR036976">
    <property type="entry name" value="RimM_N_sf"/>
</dbReference>
<name>A0A0P8YW55_9CLOT</name>
<dbReference type="InterPro" id="IPR011961">
    <property type="entry name" value="RimM"/>
</dbReference>
<dbReference type="InterPro" id="IPR009000">
    <property type="entry name" value="Transl_B-barrel_sf"/>
</dbReference>
<dbReference type="AlphaFoldDB" id="A0A0P8YW55"/>
<dbReference type="OrthoDB" id="9810331at2"/>
<dbReference type="GO" id="GO:0043022">
    <property type="term" value="F:ribosome binding"/>
    <property type="evidence" value="ECO:0007669"/>
    <property type="project" value="InterPro"/>
</dbReference>
<dbReference type="SUPFAM" id="SSF50346">
    <property type="entry name" value="PRC-barrel domain"/>
    <property type="match status" value="1"/>
</dbReference>
<dbReference type="GO" id="GO:0005737">
    <property type="term" value="C:cytoplasm"/>
    <property type="evidence" value="ECO:0007669"/>
    <property type="project" value="UniProtKB-SubCell"/>
</dbReference>
<dbReference type="GO" id="GO:0005840">
    <property type="term" value="C:ribosome"/>
    <property type="evidence" value="ECO:0007669"/>
    <property type="project" value="InterPro"/>
</dbReference>
<dbReference type="PANTHER" id="PTHR33692">
    <property type="entry name" value="RIBOSOME MATURATION FACTOR RIMM"/>
    <property type="match status" value="1"/>
</dbReference>